<dbReference type="GO" id="GO:0006338">
    <property type="term" value="P:chromatin remodeling"/>
    <property type="evidence" value="ECO:0007669"/>
    <property type="project" value="UniProtKB-ARBA"/>
</dbReference>
<dbReference type="Gene3D" id="2.40.50.40">
    <property type="match status" value="1"/>
</dbReference>
<dbReference type="PANTHER" id="PTHR22812">
    <property type="entry name" value="CHROMOBOX PROTEIN"/>
    <property type="match status" value="1"/>
</dbReference>
<comment type="caution">
    <text evidence="4">The sequence shown here is derived from an EMBL/GenBank/DDBJ whole genome shotgun (WGS) entry which is preliminary data.</text>
</comment>
<protein>
    <recommendedName>
        <fullName evidence="3">Chromo domain-containing protein</fullName>
    </recommendedName>
</protein>
<dbReference type="Pfam" id="PF00385">
    <property type="entry name" value="Chromo"/>
    <property type="match status" value="1"/>
</dbReference>
<evidence type="ECO:0000313" key="5">
    <source>
        <dbReference type="Proteomes" id="UP000765509"/>
    </source>
</evidence>
<proteinExistence type="predicted"/>
<keyword evidence="2" id="KW-0539">Nucleus</keyword>
<gene>
    <name evidence="4" type="ORF">O181_009766</name>
</gene>
<organism evidence="4 5">
    <name type="scientific">Austropuccinia psidii MF-1</name>
    <dbReference type="NCBI Taxonomy" id="1389203"/>
    <lineage>
        <taxon>Eukaryota</taxon>
        <taxon>Fungi</taxon>
        <taxon>Dikarya</taxon>
        <taxon>Basidiomycota</taxon>
        <taxon>Pucciniomycotina</taxon>
        <taxon>Pucciniomycetes</taxon>
        <taxon>Pucciniales</taxon>
        <taxon>Sphaerophragmiaceae</taxon>
        <taxon>Austropuccinia</taxon>
    </lineage>
</organism>
<evidence type="ECO:0000259" key="3">
    <source>
        <dbReference type="PROSITE" id="PS50013"/>
    </source>
</evidence>
<feature type="domain" description="Chromo" evidence="3">
    <location>
        <begin position="84"/>
        <end position="145"/>
    </location>
</feature>
<evidence type="ECO:0000256" key="1">
    <source>
        <dbReference type="ARBA" id="ARBA00004123"/>
    </source>
</evidence>
<dbReference type="CDD" id="cd00024">
    <property type="entry name" value="CD_CSD"/>
    <property type="match status" value="1"/>
</dbReference>
<evidence type="ECO:0000256" key="2">
    <source>
        <dbReference type="ARBA" id="ARBA00023242"/>
    </source>
</evidence>
<dbReference type="PROSITE" id="PS50013">
    <property type="entry name" value="CHROMO_2"/>
    <property type="match status" value="1"/>
</dbReference>
<dbReference type="InterPro" id="IPR016197">
    <property type="entry name" value="Chromo-like_dom_sf"/>
</dbReference>
<dbReference type="GO" id="GO:0005634">
    <property type="term" value="C:nucleus"/>
    <property type="evidence" value="ECO:0007669"/>
    <property type="project" value="UniProtKB-SubCell"/>
</dbReference>
<comment type="subcellular location">
    <subcellularLocation>
        <location evidence="1">Nucleus</location>
    </subcellularLocation>
</comment>
<name>A0A9Q3GJS2_9BASI</name>
<dbReference type="SMART" id="SM00298">
    <property type="entry name" value="CHROMO"/>
    <property type="match status" value="1"/>
</dbReference>
<dbReference type="InterPro" id="IPR056924">
    <property type="entry name" value="SH3_Tf2-1"/>
</dbReference>
<evidence type="ECO:0000313" key="4">
    <source>
        <dbReference type="EMBL" id="MBW0470051.1"/>
    </source>
</evidence>
<dbReference type="InterPro" id="IPR023780">
    <property type="entry name" value="Chromo_domain"/>
</dbReference>
<dbReference type="AlphaFoldDB" id="A0A9Q3GJS2"/>
<sequence>MVWLSSKNIKSNRPTKKLSERWLVPFPILKKVSTNSYHLKLSSQWKSIHPVFHMSLLEPVKTSTIPNRHQDPPPPIIIEEEEEWEFSQILDSTIKRGKLWYLVEWKGFSQDVERSTWKSTKNLKNCLELLKNFHHSYPEKPGPNSSRA</sequence>
<dbReference type="InterPro" id="IPR051219">
    <property type="entry name" value="Heterochromatin_chromo-domain"/>
</dbReference>
<reference evidence="4" key="1">
    <citation type="submission" date="2021-03" db="EMBL/GenBank/DDBJ databases">
        <title>Draft genome sequence of rust myrtle Austropuccinia psidii MF-1, a brazilian biotype.</title>
        <authorList>
            <person name="Quecine M.C."/>
            <person name="Pachon D.M.R."/>
            <person name="Bonatelli M.L."/>
            <person name="Correr F.H."/>
            <person name="Franceschini L.M."/>
            <person name="Leite T.F."/>
            <person name="Margarido G.R.A."/>
            <person name="Almeida C.A."/>
            <person name="Ferrarezi J.A."/>
            <person name="Labate C.A."/>
        </authorList>
    </citation>
    <scope>NUCLEOTIDE SEQUENCE</scope>
    <source>
        <strain evidence="4">MF-1</strain>
    </source>
</reference>
<dbReference type="Pfam" id="PF24626">
    <property type="entry name" value="SH3_Tf2-1"/>
    <property type="match status" value="1"/>
</dbReference>
<dbReference type="SUPFAM" id="SSF54160">
    <property type="entry name" value="Chromo domain-like"/>
    <property type="match status" value="1"/>
</dbReference>
<dbReference type="InterPro" id="IPR000953">
    <property type="entry name" value="Chromo/chromo_shadow_dom"/>
</dbReference>
<dbReference type="Proteomes" id="UP000765509">
    <property type="component" value="Unassembled WGS sequence"/>
</dbReference>
<dbReference type="EMBL" id="AVOT02002343">
    <property type="protein sequence ID" value="MBW0470051.1"/>
    <property type="molecule type" value="Genomic_DNA"/>
</dbReference>
<keyword evidence="5" id="KW-1185">Reference proteome</keyword>
<accession>A0A9Q3GJS2</accession>